<feature type="transmembrane region" description="Helical" evidence="7">
    <location>
        <begin position="135"/>
        <end position="163"/>
    </location>
</feature>
<comment type="caution">
    <text evidence="9">The sequence shown here is derived from an EMBL/GenBank/DDBJ whole genome shotgun (WGS) entry which is preliminary data.</text>
</comment>
<dbReference type="GO" id="GO:0046872">
    <property type="term" value="F:metal ion binding"/>
    <property type="evidence" value="ECO:0007669"/>
    <property type="project" value="UniProtKB-KW"/>
</dbReference>
<dbReference type="PROSITE" id="PS51379">
    <property type="entry name" value="4FE4S_FER_2"/>
    <property type="match status" value="2"/>
</dbReference>
<keyword evidence="2" id="KW-0004">4Fe-4S</keyword>
<evidence type="ECO:0000259" key="8">
    <source>
        <dbReference type="PROSITE" id="PS51379"/>
    </source>
</evidence>
<dbReference type="GO" id="GO:0051539">
    <property type="term" value="F:4 iron, 4 sulfur cluster binding"/>
    <property type="evidence" value="ECO:0007669"/>
    <property type="project" value="UniProtKB-KW"/>
</dbReference>
<dbReference type="InterPro" id="IPR017896">
    <property type="entry name" value="4Fe4S_Fe-S-bd"/>
</dbReference>
<evidence type="ECO:0000256" key="5">
    <source>
        <dbReference type="ARBA" id="ARBA00023004"/>
    </source>
</evidence>
<proteinExistence type="predicted"/>
<dbReference type="RefSeq" id="WP_184527867.1">
    <property type="nucleotide sequence ID" value="NZ_JACHGK010000012.1"/>
</dbReference>
<feature type="domain" description="4Fe-4S ferredoxin-type" evidence="8">
    <location>
        <begin position="228"/>
        <end position="257"/>
    </location>
</feature>
<dbReference type="AlphaFoldDB" id="A0A7X0LXN1"/>
<keyword evidence="4" id="KW-0249">Electron transport</keyword>
<dbReference type="Pfam" id="PF13237">
    <property type="entry name" value="Fer4_10"/>
    <property type="match status" value="1"/>
</dbReference>
<keyword evidence="7" id="KW-0812">Transmembrane</keyword>
<dbReference type="SUPFAM" id="SSF54862">
    <property type="entry name" value="4Fe-4S ferredoxins"/>
    <property type="match status" value="1"/>
</dbReference>
<feature type="transmembrane region" description="Helical" evidence="7">
    <location>
        <begin position="86"/>
        <end position="114"/>
    </location>
</feature>
<name>A0A7X0LXN1_9BACI</name>
<reference evidence="9 10" key="1">
    <citation type="submission" date="2020-08" db="EMBL/GenBank/DDBJ databases">
        <title>Genomic Encyclopedia of Type Strains, Phase IV (KMG-IV): sequencing the most valuable type-strain genomes for metagenomic binning, comparative biology and taxonomic classification.</title>
        <authorList>
            <person name="Goeker M."/>
        </authorList>
    </citation>
    <scope>NUCLEOTIDE SEQUENCE [LARGE SCALE GENOMIC DNA]</scope>
    <source>
        <strain evidence="9 10">DSM 5391</strain>
    </source>
</reference>
<keyword evidence="10" id="KW-1185">Reference proteome</keyword>
<keyword evidence="7" id="KW-1133">Transmembrane helix</keyword>
<dbReference type="GO" id="GO:0005886">
    <property type="term" value="C:plasma membrane"/>
    <property type="evidence" value="ECO:0007669"/>
    <property type="project" value="TreeGrafter"/>
</dbReference>
<evidence type="ECO:0000313" key="10">
    <source>
        <dbReference type="Proteomes" id="UP000531594"/>
    </source>
</evidence>
<dbReference type="InterPro" id="IPR017900">
    <property type="entry name" value="4Fe4S_Fe_S_CS"/>
</dbReference>
<feature type="transmembrane region" description="Helical" evidence="7">
    <location>
        <begin position="21"/>
        <end position="42"/>
    </location>
</feature>
<keyword evidence="7" id="KW-0472">Membrane</keyword>
<feature type="transmembrane region" description="Helical" evidence="7">
    <location>
        <begin position="175"/>
        <end position="197"/>
    </location>
</feature>
<organism evidence="9 10">
    <name type="scientific">Bacillus benzoevorans</name>
    <dbReference type="NCBI Taxonomy" id="1456"/>
    <lineage>
        <taxon>Bacteria</taxon>
        <taxon>Bacillati</taxon>
        <taxon>Bacillota</taxon>
        <taxon>Bacilli</taxon>
        <taxon>Bacillales</taxon>
        <taxon>Bacillaceae</taxon>
        <taxon>Bacillus</taxon>
    </lineage>
</organism>
<sequence>MKKLWKKKKRSKVEKNSRNFFLRRGGWYLFGVFLFYAPFAVFNRGLNWLLGNGTEGAIHDTCLRMPITDLLSGKGIDLFTTRGISLLLLVVTAFLIGPFFCGRLCAAGAFTEYLGKLWPDKWKIDWTRFVNPVPIRYGFLAGFIIAPVLTGSLGCSYCSYSFFERMLTGGFWGEVGILSSTAILTAFFWLFLFGIFAKGGRGYCNYMCPVGAFQSFIHRFGAMFGFTYKIKYSSEKCTKCQSCVKACPMGALRKEEDKINYSIDHCLTCRQCTAACPTKAITYGTGERGWDSSIVPQVPIKQNPAEKGV</sequence>
<evidence type="ECO:0000256" key="4">
    <source>
        <dbReference type="ARBA" id="ARBA00022982"/>
    </source>
</evidence>
<evidence type="ECO:0000256" key="1">
    <source>
        <dbReference type="ARBA" id="ARBA00022448"/>
    </source>
</evidence>
<protein>
    <submittedName>
        <fullName evidence="9">Polyferredoxin</fullName>
    </submittedName>
</protein>
<keyword evidence="6" id="KW-0411">Iron-sulfur</keyword>
<gene>
    <name evidence="9" type="ORF">HNR53_003327</name>
</gene>
<keyword evidence="3" id="KW-0479">Metal-binding</keyword>
<evidence type="ECO:0000256" key="6">
    <source>
        <dbReference type="ARBA" id="ARBA00023014"/>
    </source>
</evidence>
<accession>A0A7X0LXN1</accession>
<dbReference type="PANTHER" id="PTHR30176">
    <property type="entry name" value="FERREDOXIN-TYPE PROTEIN NAPH"/>
    <property type="match status" value="1"/>
</dbReference>
<dbReference type="EMBL" id="JACHGK010000012">
    <property type="protein sequence ID" value="MBB6446667.1"/>
    <property type="molecule type" value="Genomic_DNA"/>
</dbReference>
<dbReference type="PANTHER" id="PTHR30176:SF3">
    <property type="entry name" value="FERREDOXIN-TYPE PROTEIN NAPH"/>
    <property type="match status" value="1"/>
</dbReference>
<dbReference type="PROSITE" id="PS00198">
    <property type="entry name" value="4FE4S_FER_1"/>
    <property type="match status" value="2"/>
</dbReference>
<feature type="domain" description="4Fe-4S ferredoxin-type" evidence="8">
    <location>
        <begin position="259"/>
        <end position="286"/>
    </location>
</feature>
<dbReference type="Gene3D" id="3.30.70.20">
    <property type="match status" value="1"/>
</dbReference>
<dbReference type="InterPro" id="IPR051684">
    <property type="entry name" value="Electron_Trans/Redox"/>
</dbReference>
<dbReference type="Proteomes" id="UP000531594">
    <property type="component" value="Unassembled WGS sequence"/>
</dbReference>
<evidence type="ECO:0000256" key="2">
    <source>
        <dbReference type="ARBA" id="ARBA00022485"/>
    </source>
</evidence>
<keyword evidence="1" id="KW-0813">Transport</keyword>
<evidence type="ECO:0000256" key="3">
    <source>
        <dbReference type="ARBA" id="ARBA00022723"/>
    </source>
</evidence>
<evidence type="ECO:0000313" key="9">
    <source>
        <dbReference type="EMBL" id="MBB6446667.1"/>
    </source>
</evidence>
<dbReference type="Pfam" id="PF12801">
    <property type="entry name" value="Fer4_5"/>
    <property type="match status" value="2"/>
</dbReference>
<evidence type="ECO:0000256" key="7">
    <source>
        <dbReference type="SAM" id="Phobius"/>
    </source>
</evidence>
<keyword evidence="5" id="KW-0408">Iron</keyword>